<name>D9WVY2_9ACTN</name>
<protein>
    <submittedName>
        <fullName evidence="1">Uncharacterized protein</fullName>
    </submittedName>
</protein>
<organism evidence="1 2">
    <name type="scientific">Streptomyces himastatinicus ATCC 53653</name>
    <dbReference type="NCBI Taxonomy" id="457427"/>
    <lineage>
        <taxon>Bacteria</taxon>
        <taxon>Bacillati</taxon>
        <taxon>Actinomycetota</taxon>
        <taxon>Actinomycetes</taxon>
        <taxon>Kitasatosporales</taxon>
        <taxon>Streptomycetaceae</taxon>
        <taxon>Streptomyces</taxon>
        <taxon>Streptomyces violaceusniger group</taxon>
    </lineage>
</organism>
<keyword evidence="2" id="KW-1185">Reference proteome</keyword>
<proteinExistence type="predicted"/>
<gene>
    <name evidence="1" type="ORF">SSOG_04205</name>
</gene>
<dbReference type="EMBL" id="GG657754">
    <property type="protein sequence ID" value="EFL24491.1"/>
    <property type="molecule type" value="Genomic_DNA"/>
</dbReference>
<dbReference type="Proteomes" id="UP000003963">
    <property type="component" value="Unassembled WGS sequence"/>
</dbReference>
<dbReference type="STRING" id="457427.SSOG_04205"/>
<sequence length="82" mass="8747">MRQDRIHADFLGGYERMLVDVSDTGLLWGSLLGAVRGSDAAVRVRTADALLGAVDTAVATPLRGLDNKEAPGRWPGALRWSG</sequence>
<reference evidence="1 2" key="1">
    <citation type="submission" date="2009-02" db="EMBL/GenBank/DDBJ databases">
        <title>Annotation of Streptomyces hygroscopicus strain ATCC 53653.</title>
        <authorList>
            <consortium name="The Broad Institute Genome Sequencing Platform"/>
            <consortium name="Broad Institute Microbial Sequencing Center"/>
            <person name="Fischbach M."/>
            <person name="Godfrey P."/>
            <person name="Ward D."/>
            <person name="Young S."/>
            <person name="Zeng Q."/>
            <person name="Koehrsen M."/>
            <person name="Alvarado L."/>
            <person name="Berlin A.M."/>
            <person name="Bochicchio J."/>
            <person name="Borenstein D."/>
            <person name="Chapman S.B."/>
            <person name="Chen Z."/>
            <person name="Engels R."/>
            <person name="Freedman E."/>
            <person name="Gellesch M."/>
            <person name="Goldberg J."/>
            <person name="Griggs A."/>
            <person name="Gujja S."/>
            <person name="Heilman E.R."/>
            <person name="Heiman D.I."/>
            <person name="Hepburn T.A."/>
            <person name="Howarth C."/>
            <person name="Jen D."/>
            <person name="Larson L."/>
            <person name="Lewis B."/>
            <person name="Mehta T."/>
            <person name="Park D."/>
            <person name="Pearson M."/>
            <person name="Richards J."/>
            <person name="Roberts A."/>
            <person name="Saif S."/>
            <person name="Shea T.D."/>
            <person name="Shenoy N."/>
            <person name="Sisk P."/>
            <person name="Stolte C."/>
            <person name="Sykes S.N."/>
            <person name="Thomson T."/>
            <person name="Walk T."/>
            <person name="White J."/>
            <person name="Yandava C."/>
            <person name="Straight P."/>
            <person name="Clardy J."/>
            <person name="Hung D."/>
            <person name="Kolter R."/>
            <person name="Mekalanos J."/>
            <person name="Walker S."/>
            <person name="Walsh C.T."/>
            <person name="Wieland-Brown L.C."/>
            <person name="Haas B."/>
            <person name="Nusbaum C."/>
            <person name="Birren B."/>
        </authorList>
    </citation>
    <scope>NUCLEOTIDE SEQUENCE [LARGE SCALE GENOMIC DNA]</scope>
    <source>
        <strain evidence="1 2">ATCC 53653</strain>
    </source>
</reference>
<accession>D9WVY2</accession>
<evidence type="ECO:0000313" key="2">
    <source>
        <dbReference type="Proteomes" id="UP000003963"/>
    </source>
</evidence>
<evidence type="ECO:0000313" key="1">
    <source>
        <dbReference type="EMBL" id="EFL24491.1"/>
    </source>
</evidence>
<dbReference type="HOGENOM" id="CLU_2556834_0_0_11"/>
<dbReference type="RefSeq" id="WP_009716297.1">
    <property type="nucleotide sequence ID" value="NZ_GG657754.1"/>
</dbReference>
<dbReference type="AlphaFoldDB" id="D9WVY2"/>